<proteinExistence type="predicted"/>
<dbReference type="GO" id="GO:0009307">
    <property type="term" value="P:DNA restriction-modification system"/>
    <property type="evidence" value="ECO:0007669"/>
    <property type="project" value="UniProtKB-KW"/>
</dbReference>
<evidence type="ECO:0008006" key="5">
    <source>
        <dbReference type="Google" id="ProtNLM"/>
    </source>
</evidence>
<keyword evidence="1" id="KW-0680">Restriction system</keyword>
<reference evidence="3 4" key="1">
    <citation type="submission" date="2017-01" db="EMBL/GenBank/DDBJ databases">
        <title>Novel large sulfur bacteria in the metagenomes of groundwater-fed chemosynthetic microbial mats in the Lake Huron basin.</title>
        <authorList>
            <person name="Sharrar A.M."/>
            <person name="Flood B.E."/>
            <person name="Bailey J.V."/>
            <person name="Jones D.S."/>
            <person name="Biddanda B."/>
            <person name="Ruberg S.A."/>
            <person name="Marcus D.N."/>
            <person name="Dick G.J."/>
        </authorList>
    </citation>
    <scope>NUCLEOTIDE SEQUENCE [LARGE SCALE GENOMIC DNA]</scope>
    <source>
        <strain evidence="3">A8</strain>
    </source>
</reference>
<dbReference type="Gene3D" id="3.90.220.20">
    <property type="entry name" value="DNA methylase specificity domains"/>
    <property type="match status" value="2"/>
</dbReference>
<sequence>MAYTKSPNVWKQLAVHSKGVGARRERLKPENFLAHEIWLPPLVWQHKIKTTADKLATLKVDRDSTTQQLDALLPAILDRAFKGL</sequence>
<gene>
    <name evidence="3" type="ORF">BWK73_31750</name>
</gene>
<protein>
    <recommendedName>
        <fullName evidence="5">Type I restriction modification DNA specificity domain-containing protein</fullName>
    </recommendedName>
</protein>
<accession>A0A1Y1QI78</accession>
<evidence type="ECO:0000313" key="3">
    <source>
        <dbReference type="EMBL" id="OQX06094.1"/>
    </source>
</evidence>
<comment type="caution">
    <text evidence="3">The sequence shown here is derived from an EMBL/GenBank/DDBJ whole genome shotgun (WGS) entry which is preliminary data.</text>
</comment>
<dbReference type="EMBL" id="MTEJ01000260">
    <property type="protein sequence ID" value="OQX06094.1"/>
    <property type="molecule type" value="Genomic_DNA"/>
</dbReference>
<evidence type="ECO:0000256" key="1">
    <source>
        <dbReference type="ARBA" id="ARBA00022747"/>
    </source>
</evidence>
<evidence type="ECO:0000313" key="4">
    <source>
        <dbReference type="Proteomes" id="UP000192491"/>
    </source>
</evidence>
<evidence type="ECO:0000256" key="2">
    <source>
        <dbReference type="ARBA" id="ARBA00023125"/>
    </source>
</evidence>
<keyword evidence="2" id="KW-0238">DNA-binding</keyword>
<dbReference type="AlphaFoldDB" id="A0A1Y1QI78"/>
<dbReference type="GO" id="GO:0003677">
    <property type="term" value="F:DNA binding"/>
    <property type="evidence" value="ECO:0007669"/>
    <property type="project" value="UniProtKB-KW"/>
</dbReference>
<dbReference type="Proteomes" id="UP000192491">
    <property type="component" value="Unassembled WGS sequence"/>
</dbReference>
<dbReference type="InterPro" id="IPR044946">
    <property type="entry name" value="Restrct_endonuc_typeI_TRD_sf"/>
</dbReference>
<organism evidence="3 4">
    <name type="scientific">Thiothrix lacustris</name>
    <dbReference type="NCBI Taxonomy" id="525917"/>
    <lineage>
        <taxon>Bacteria</taxon>
        <taxon>Pseudomonadati</taxon>
        <taxon>Pseudomonadota</taxon>
        <taxon>Gammaproteobacteria</taxon>
        <taxon>Thiotrichales</taxon>
        <taxon>Thiotrichaceae</taxon>
        <taxon>Thiothrix</taxon>
    </lineage>
</organism>
<dbReference type="SUPFAM" id="SSF116734">
    <property type="entry name" value="DNA methylase specificity domain"/>
    <property type="match status" value="1"/>
</dbReference>
<name>A0A1Y1QI78_9GAMM</name>